<accession>H6RTI3</accession>
<dbReference type="KEGG" id="bsd:BLASA_0890"/>
<reference evidence="1 2" key="1">
    <citation type="journal article" date="2012" name="J. Bacteriol.">
        <title>Genome Sequence of Blastococcus saxobsidens DD2, a Stone-Inhabiting Bacterium.</title>
        <authorList>
            <person name="Chouaia B."/>
            <person name="Crotti E."/>
            <person name="Brusetti L."/>
            <person name="Daffonchio D."/>
            <person name="Essoussi I."/>
            <person name="Nouioui I."/>
            <person name="Sbissi I."/>
            <person name="Ghodhbane-Gtari F."/>
            <person name="Gtari M."/>
            <person name="Vacherie B."/>
            <person name="Barbe V."/>
            <person name="Medigue C."/>
            <person name="Gury J."/>
            <person name="Pujic P."/>
            <person name="Normand P."/>
        </authorList>
    </citation>
    <scope>NUCLEOTIDE SEQUENCE [LARGE SCALE GENOMIC DNA]</scope>
    <source>
        <strain evidence="1 2">DD2</strain>
    </source>
</reference>
<dbReference type="EMBL" id="FO117623">
    <property type="protein sequence ID" value="CCG01841.1"/>
    <property type="molecule type" value="Genomic_DNA"/>
</dbReference>
<dbReference type="Proteomes" id="UP000007517">
    <property type="component" value="Chromosome"/>
</dbReference>
<dbReference type="OrthoDB" id="5193700at2"/>
<dbReference type="RefSeq" id="WP_014374747.1">
    <property type="nucleotide sequence ID" value="NC_016943.1"/>
</dbReference>
<name>H6RTI3_BLASD</name>
<organism evidence="1 2">
    <name type="scientific">Blastococcus saxobsidens (strain DD2)</name>
    <dbReference type="NCBI Taxonomy" id="1146883"/>
    <lineage>
        <taxon>Bacteria</taxon>
        <taxon>Bacillati</taxon>
        <taxon>Actinomycetota</taxon>
        <taxon>Actinomycetes</taxon>
        <taxon>Geodermatophilales</taxon>
        <taxon>Geodermatophilaceae</taxon>
        <taxon>Blastococcus</taxon>
    </lineage>
</organism>
<dbReference type="HOGENOM" id="CLU_1515041_0_0_11"/>
<keyword evidence="2" id="KW-1185">Reference proteome</keyword>
<evidence type="ECO:0000313" key="1">
    <source>
        <dbReference type="EMBL" id="CCG01841.1"/>
    </source>
</evidence>
<gene>
    <name evidence="1" type="ordered locus">BLASA_0890</name>
</gene>
<proteinExistence type="predicted"/>
<dbReference type="STRING" id="1146883.BLASA_0890"/>
<evidence type="ECO:0000313" key="2">
    <source>
        <dbReference type="Proteomes" id="UP000007517"/>
    </source>
</evidence>
<dbReference type="AlphaFoldDB" id="H6RTI3"/>
<sequence>MRVRPLLLPMELRANYGPRMMLPRLLLRVSDPAQVYFDRHSMGQRWGGPVHRQAAVFGPGVPSGSRPATGEERAALTERRVRHRADHEAALAEVKRRWKPQLLKAAEQLLDEGTTRIVLDDRAVDARIIKFWRGDRVLHTATNGPDGGESLSRISRDPRRGGADVLVEYLARAATKR</sequence>
<reference evidence="2" key="2">
    <citation type="submission" date="2012-02" db="EMBL/GenBank/DDBJ databases">
        <title>Complete genome sequence of Blastococcus saxobsidens strain DD2.</title>
        <authorList>
            <person name="Genoscope."/>
        </authorList>
    </citation>
    <scope>NUCLEOTIDE SEQUENCE [LARGE SCALE GENOMIC DNA]</scope>
    <source>
        <strain evidence="2">DD2</strain>
    </source>
</reference>
<protein>
    <submittedName>
        <fullName evidence="1">Uncharacterized protein</fullName>
    </submittedName>
</protein>